<keyword evidence="10" id="KW-1185">Reference proteome</keyword>
<evidence type="ECO:0000256" key="8">
    <source>
        <dbReference type="PROSITE-ProRule" id="PRU00708"/>
    </source>
</evidence>
<evidence type="ECO:0000256" key="2">
    <source>
        <dbReference type="ARBA" id="ARBA00022730"/>
    </source>
</evidence>
<evidence type="ECO:0000313" key="10">
    <source>
        <dbReference type="Proteomes" id="UP000271098"/>
    </source>
</evidence>
<dbReference type="InterPro" id="IPR011990">
    <property type="entry name" value="TPR-like_helical_dom_sf"/>
</dbReference>
<protein>
    <recommendedName>
        <fullName evidence="7">Small ribosomal subunit protein mS39</fullName>
    </recommendedName>
</protein>
<dbReference type="AlphaFoldDB" id="A0A3P6RRW6"/>
<dbReference type="GO" id="GO:0005739">
    <property type="term" value="C:mitochondrion"/>
    <property type="evidence" value="ECO:0007669"/>
    <property type="project" value="InterPro"/>
</dbReference>
<evidence type="ECO:0000256" key="3">
    <source>
        <dbReference type="ARBA" id="ARBA00022845"/>
    </source>
</evidence>
<sequence length="102" mass="11788">MLFEELEKNEEIYSLMIAGLCKYRSSECVARATQLYKEMCKKNQTPTVEAYCGLVAISRTWPEALFYVKDCAQKHVKPNIRIFNCLIEKSTSMVSPLFQYSS</sequence>
<dbReference type="GO" id="GO:0032543">
    <property type="term" value="P:mitochondrial translation"/>
    <property type="evidence" value="ECO:0007669"/>
    <property type="project" value="InterPro"/>
</dbReference>
<comment type="similarity">
    <text evidence="1">Belongs to the mitochondrion-specific ribosomal protein mS39 family.</text>
</comment>
<dbReference type="OrthoDB" id="185373at2759"/>
<dbReference type="EMBL" id="UYRT01024194">
    <property type="protein sequence ID" value="VDK62137.1"/>
    <property type="molecule type" value="Genomic_DNA"/>
</dbReference>
<evidence type="ECO:0000256" key="5">
    <source>
        <dbReference type="ARBA" id="ARBA00022980"/>
    </source>
</evidence>
<dbReference type="PROSITE" id="PS51375">
    <property type="entry name" value="PPR"/>
    <property type="match status" value="1"/>
</dbReference>
<proteinExistence type="inferred from homology"/>
<evidence type="ECO:0000256" key="4">
    <source>
        <dbReference type="ARBA" id="ARBA00022884"/>
    </source>
</evidence>
<name>A0A3P6RRW6_9BILA</name>
<organism evidence="9 10">
    <name type="scientific">Gongylonema pulchrum</name>
    <dbReference type="NCBI Taxonomy" id="637853"/>
    <lineage>
        <taxon>Eukaryota</taxon>
        <taxon>Metazoa</taxon>
        <taxon>Ecdysozoa</taxon>
        <taxon>Nematoda</taxon>
        <taxon>Chromadorea</taxon>
        <taxon>Rhabditida</taxon>
        <taxon>Spirurina</taxon>
        <taxon>Spiruromorpha</taxon>
        <taxon>Spiruroidea</taxon>
        <taxon>Gongylonematidae</taxon>
        <taxon>Gongylonema</taxon>
    </lineage>
</organism>
<dbReference type="GO" id="GO:0006417">
    <property type="term" value="P:regulation of translation"/>
    <property type="evidence" value="ECO:0007669"/>
    <property type="project" value="UniProtKB-KW"/>
</dbReference>
<keyword evidence="5" id="KW-0689">Ribosomal protein</keyword>
<reference evidence="9 10" key="1">
    <citation type="submission" date="2018-11" db="EMBL/GenBank/DDBJ databases">
        <authorList>
            <consortium name="Pathogen Informatics"/>
        </authorList>
    </citation>
    <scope>NUCLEOTIDE SEQUENCE [LARGE SCALE GENOMIC DNA]</scope>
</reference>
<dbReference type="InterPro" id="IPR037387">
    <property type="entry name" value="PTCD3"/>
</dbReference>
<evidence type="ECO:0000256" key="6">
    <source>
        <dbReference type="ARBA" id="ARBA00023274"/>
    </source>
</evidence>
<dbReference type="GO" id="GO:1990904">
    <property type="term" value="C:ribonucleoprotein complex"/>
    <property type="evidence" value="ECO:0007669"/>
    <property type="project" value="UniProtKB-KW"/>
</dbReference>
<keyword evidence="6" id="KW-0687">Ribonucleoprotein</keyword>
<dbReference type="GO" id="GO:0019843">
    <property type="term" value="F:rRNA binding"/>
    <property type="evidence" value="ECO:0007669"/>
    <property type="project" value="UniProtKB-KW"/>
</dbReference>
<accession>A0A3P6RRW6</accession>
<dbReference type="InterPro" id="IPR002885">
    <property type="entry name" value="PPR_rpt"/>
</dbReference>
<evidence type="ECO:0000256" key="7">
    <source>
        <dbReference type="ARBA" id="ARBA00035134"/>
    </source>
</evidence>
<gene>
    <name evidence="9" type="ORF">GPUH_LOCUS8364</name>
</gene>
<evidence type="ECO:0000256" key="1">
    <source>
        <dbReference type="ARBA" id="ARBA00008551"/>
    </source>
</evidence>
<dbReference type="Gene3D" id="1.25.40.10">
    <property type="entry name" value="Tetratricopeptide repeat domain"/>
    <property type="match status" value="1"/>
</dbReference>
<dbReference type="GO" id="GO:0043024">
    <property type="term" value="F:ribosomal small subunit binding"/>
    <property type="evidence" value="ECO:0007669"/>
    <property type="project" value="InterPro"/>
</dbReference>
<feature type="repeat" description="PPR" evidence="8">
    <location>
        <begin position="9"/>
        <end position="46"/>
    </location>
</feature>
<dbReference type="PANTHER" id="PTHR16276:SF1">
    <property type="entry name" value="SMALL RIBOSOMAL SUBUNIT PROTEIN MS39"/>
    <property type="match status" value="1"/>
</dbReference>
<keyword evidence="4" id="KW-0694">RNA-binding</keyword>
<keyword evidence="2" id="KW-0699">rRNA-binding</keyword>
<dbReference type="Proteomes" id="UP000271098">
    <property type="component" value="Unassembled WGS sequence"/>
</dbReference>
<dbReference type="PANTHER" id="PTHR16276">
    <property type="entry name" value="PENTATRICOPEPTIDE REPEAT DOMAIN-CONTAINING PROTEIN 3"/>
    <property type="match status" value="1"/>
</dbReference>
<evidence type="ECO:0000313" key="9">
    <source>
        <dbReference type="EMBL" id="VDK62137.1"/>
    </source>
</evidence>
<dbReference type="GO" id="GO:0005840">
    <property type="term" value="C:ribosome"/>
    <property type="evidence" value="ECO:0007669"/>
    <property type="project" value="UniProtKB-KW"/>
</dbReference>
<keyword evidence="3" id="KW-0810">Translation regulation</keyword>